<evidence type="ECO:0000313" key="7">
    <source>
        <dbReference type="EMBL" id="SPC96264.1"/>
    </source>
</evidence>
<sequence length="204" mass="22945">MFRPLHWVKGRGSHKWIGIISKEMLFKAKLVVSKKEKIVQYHTDKTEQLSPSYWGGLNQDLLVTLEALRSQPREDTLIWNHGHSGLRGLSSTSRVLSQSAIFVRGSVVWPQGFQISPPTDDYIALYFFPEYEGDRKVYDSLLADMTDQDLALKAMIRAGPGVSPARHWAGATPSIGQPQGKKKLDLVLVSLLLLSLCYYGFLND</sequence>
<reference evidence="7" key="1">
    <citation type="submission" date="2018-02" db="EMBL/GenBank/DDBJ databases">
        <authorList>
            <person name="Cohen D.B."/>
            <person name="Kent A.D."/>
        </authorList>
    </citation>
    <scope>NUCLEOTIDE SEQUENCE</scope>
</reference>
<dbReference type="AlphaFoldDB" id="A0A2N9GAV4"/>
<keyword evidence="5" id="KW-0804">Transcription</keyword>
<protein>
    <recommendedName>
        <fullName evidence="6">AIPP2-like SPOC-like domain-containing protein</fullName>
    </recommendedName>
</protein>
<proteinExistence type="predicted"/>
<evidence type="ECO:0000256" key="2">
    <source>
        <dbReference type="ARBA" id="ARBA00022771"/>
    </source>
</evidence>
<keyword evidence="3" id="KW-0862">Zinc</keyword>
<gene>
    <name evidence="7" type="ORF">FSB_LOCUS24146</name>
</gene>
<dbReference type="PANTHER" id="PTHR33304">
    <property type="match status" value="1"/>
</dbReference>
<dbReference type="GO" id="GO:0008270">
    <property type="term" value="F:zinc ion binding"/>
    <property type="evidence" value="ECO:0007669"/>
    <property type="project" value="UniProtKB-KW"/>
</dbReference>
<evidence type="ECO:0000256" key="1">
    <source>
        <dbReference type="ARBA" id="ARBA00022723"/>
    </source>
</evidence>
<dbReference type="GO" id="GO:0034244">
    <property type="term" value="P:negative regulation of transcription elongation by RNA polymerase II"/>
    <property type="evidence" value="ECO:0007669"/>
    <property type="project" value="InterPro"/>
</dbReference>
<dbReference type="Pfam" id="PF23121">
    <property type="entry name" value="SPOC_AIPP2"/>
    <property type="match status" value="1"/>
</dbReference>
<evidence type="ECO:0000256" key="3">
    <source>
        <dbReference type="ARBA" id="ARBA00022833"/>
    </source>
</evidence>
<dbReference type="EMBL" id="OIVN01001654">
    <property type="protein sequence ID" value="SPC96264.1"/>
    <property type="molecule type" value="Genomic_DNA"/>
</dbReference>
<keyword evidence="2" id="KW-0863">Zinc-finger</keyword>
<dbReference type="GO" id="GO:0140566">
    <property type="term" value="F:histone reader activity"/>
    <property type="evidence" value="ECO:0007669"/>
    <property type="project" value="InterPro"/>
</dbReference>
<evidence type="ECO:0000256" key="4">
    <source>
        <dbReference type="ARBA" id="ARBA00023015"/>
    </source>
</evidence>
<name>A0A2N9GAV4_FAGSY</name>
<organism evidence="7">
    <name type="scientific">Fagus sylvatica</name>
    <name type="common">Beechnut</name>
    <dbReference type="NCBI Taxonomy" id="28930"/>
    <lineage>
        <taxon>Eukaryota</taxon>
        <taxon>Viridiplantae</taxon>
        <taxon>Streptophyta</taxon>
        <taxon>Embryophyta</taxon>
        <taxon>Tracheophyta</taxon>
        <taxon>Spermatophyta</taxon>
        <taxon>Magnoliopsida</taxon>
        <taxon>eudicotyledons</taxon>
        <taxon>Gunneridae</taxon>
        <taxon>Pentapetalae</taxon>
        <taxon>rosids</taxon>
        <taxon>fabids</taxon>
        <taxon>Fagales</taxon>
        <taxon>Fagaceae</taxon>
        <taxon>Fagus</taxon>
    </lineage>
</organism>
<dbReference type="InterPro" id="IPR049914">
    <property type="entry name" value="PHD1-3/5-6"/>
</dbReference>
<keyword evidence="1" id="KW-0479">Metal-binding</keyword>
<dbReference type="InterPro" id="IPR056280">
    <property type="entry name" value="AIPP2-like_SPOC"/>
</dbReference>
<evidence type="ECO:0000256" key="5">
    <source>
        <dbReference type="ARBA" id="ARBA00023163"/>
    </source>
</evidence>
<dbReference type="PANTHER" id="PTHR33304:SF49">
    <property type="entry name" value="OS12G0161500 PROTEIN"/>
    <property type="match status" value="1"/>
</dbReference>
<accession>A0A2N9GAV4</accession>
<feature type="domain" description="AIPP2-like SPOC-like" evidence="6">
    <location>
        <begin position="104"/>
        <end position="157"/>
    </location>
</feature>
<keyword evidence="4" id="KW-0805">Transcription regulation</keyword>
<evidence type="ECO:0000259" key="6">
    <source>
        <dbReference type="Pfam" id="PF23121"/>
    </source>
</evidence>